<dbReference type="Gene3D" id="1.20.1720.10">
    <property type="entry name" value="Multidrug resistance protein D"/>
    <property type="match status" value="1"/>
</dbReference>
<comment type="subcellular location">
    <subcellularLocation>
        <location evidence="1">Membrane</location>
        <topology evidence="1">Multi-pass membrane protein</topology>
    </subcellularLocation>
</comment>
<dbReference type="AlphaFoldDB" id="A0AAV4ZX51"/>
<evidence type="ECO:0000256" key="6">
    <source>
        <dbReference type="SAM" id="Phobius"/>
    </source>
</evidence>
<dbReference type="SUPFAM" id="SSF103473">
    <property type="entry name" value="MFS general substrate transporter"/>
    <property type="match status" value="1"/>
</dbReference>
<dbReference type="EMBL" id="BPWL01000001">
    <property type="protein sequence ID" value="GJJ06569.1"/>
    <property type="molecule type" value="Genomic_DNA"/>
</dbReference>
<organism evidence="7 8">
    <name type="scientific">Clathrus columnatus</name>
    <dbReference type="NCBI Taxonomy" id="1419009"/>
    <lineage>
        <taxon>Eukaryota</taxon>
        <taxon>Fungi</taxon>
        <taxon>Dikarya</taxon>
        <taxon>Basidiomycota</taxon>
        <taxon>Agaricomycotina</taxon>
        <taxon>Agaricomycetes</taxon>
        <taxon>Phallomycetidae</taxon>
        <taxon>Phallales</taxon>
        <taxon>Clathraceae</taxon>
        <taxon>Clathrus</taxon>
    </lineage>
</organism>
<dbReference type="Proteomes" id="UP001050691">
    <property type="component" value="Unassembled WGS sequence"/>
</dbReference>
<accession>A0AAV4ZX51</accession>
<evidence type="ECO:0000313" key="8">
    <source>
        <dbReference type="Proteomes" id="UP001050691"/>
    </source>
</evidence>
<evidence type="ECO:0000256" key="1">
    <source>
        <dbReference type="ARBA" id="ARBA00004141"/>
    </source>
</evidence>
<comment type="caution">
    <text evidence="7">The sequence shown here is derived from an EMBL/GenBank/DDBJ whole genome shotgun (WGS) entry which is preliminary data.</text>
</comment>
<name>A0AAV4ZX51_9AGAM</name>
<dbReference type="PANTHER" id="PTHR23502">
    <property type="entry name" value="MAJOR FACILITATOR SUPERFAMILY"/>
    <property type="match status" value="1"/>
</dbReference>
<protein>
    <submittedName>
        <fullName evidence="7">Uncharacterized protein</fullName>
    </submittedName>
</protein>
<feature type="region of interest" description="Disordered" evidence="5">
    <location>
        <begin position="587"/>
        <end position="662"/>
    </location>
</feature>
<reference evidence="7" key="1">
    <citation type="submission" date="2021-10" db="EMBL/GenBank/DDBJ databases">
        <title>De novo Genome Assembly of Clathrus columnatus (Basidiomycota, Fungi) Using Illumina and Nanopore Sequence Data.</title>
        <authorList>
            <person name="Ogiso-Tanaka E."/>
            <person name="Itagaki H."/>
            <person name="Hosoya T."/>
            <person name="Hosaka K."/>
        </authorList>
    </citation>
    <scope>NUCLEOTIDE SEQUENCE</scope>
    <source>
        <strain evidence="7">MO-923</strain>
    </source>
</reference>
<evidence type="ECO:0000256" key="3">
    <source>
        <dbReference type="ARBA" id="ARBA00022989"/>
    </source>
</evidence>
<feature type="compositionally biased region" description="Polar residues" evidence="5">
    <location>
        <begin position="587"/>
        <end position="600"/>
    </location>
</feature>
<evidence type="ECO:0000256" key="5">
    <source>
        <dbReference type="SAM" id="MobiDB-lite"/>
    </source>
</evidence>
<keyword evidence="3 6" id="KW-1133">Transmembrane helix</keyword>
<evidence type="ECO:0000256" key="2">
    <source>
        <dbReference type="ARBA" id="ARBA00022692"/>
    </source>
</evidence>
<dbReference type="GO" id="GO:0022857">
    <property type="term" value="F:transmembrane transporter activity"/>
    <property type="evidence" value="ECO:0007669"/>
    <property type="project" value="TreeGrafter"/>
</dbReference>
<dbReference type="PANTHER" id="PTHR23502:SF20">
    <property type="entry name" value="TRANSPORTER, PUTATIVE (AFU_ORTHOLOGUE AFUA_6G13880)-RELATED"/>
    <property type="match status" value="1"/>
</dbReference>
<dbReference type="GO" id="GO:0005886">
    <property type="term" value="C:plasma membrane"/>
    <property type="evidence" value="ECO:0007669"/>
    <property type="project" value="TreeGrafter"/>
</dbReference>
<keyword evidence="8" id="KW-1185">Reference proteome</keyword>
<gene>
    <name evidence="7" type="ORF">Clacol_000762</name>
</gene>
<proteinExistence type="predicted"/>
<keyword evidence="2 6" id="KW-0812">Transmembrane</keyword>
<feature type="transmembrane region" description="Helical" evidence="6">
    <location>
        <begin position="522"/>
        <end position="546"/>
    </location>
</feature>
<evidence type="ECO:0000256" key="4">
    <source>
        <dbReference type="ARBA" id="ARBA00023136"/>
    </source>
</evidence>
<sequence length="662" mass="73794">MPLGILEDKYLENVPGTVPLLDLLQKGLARSQKHEKGIDSNVILVPQPSDDPRDPLNWPRWRKECLFWVLSFGAGLVRGAIGHLLNPGFVILSKEWGVSVDTVAATAPLAVKYGRRPVYIVAALLLFFCSIWSALSQGLSSFTGSRVLQGFGEAPFEALVTATIADIYFYDRDNKFETDIDPGAREESDVKDTILDEKIDVSADAMVVQVEKESFFKGLSPWNGHVHRETSVDIQPVSETFEQVKLGYMGWALMAPHNVHWMGPVMMFTIINVGQGIGTTGAVAYIIDVHRKNAAECFALINFIKDIILYGFARFANSWVSDMVTINERFDRLKYTAFTHTFAGCTEDIWNPRWTGCRRDEFPLGYAQDAVLPPKCPPGQFCPDEGDACQPLLPVGSPCQLNRDDECAPPPNFKELANKDFNHNGSVCINFQCFWANATLNEACEDEQMPYIAFGSGNEEFIYVVSRGNCVPGLYCDAAKKTCLQQKLFGDSCTADKECQSNNCLPSLTCGVSPQAPKHFAIWVYIVVGLGIIGGMVGTLVGLYLLHRRTREEEREKRTQYWREQNAFRQNILQMRDTAKASLLSLSLQGQETPRSSTYNPREHITSEDSSIGILRRNSAQRAPPDDNDQESIHGETPILLAADQETFGWGPQRRPANGGRR</sequence>
<keyword evidence="4 6" id="KW-0472">Membrane</keyword>
<evidence type="ECO:0000313" key="7">
    <source>
        <dbReference type="EMBL" id="GJJ06569.1"/>
    </source>
</evidence>
<dbReference type="InterPro" id="IPR036259">
    <property type="entry name" value="MFS_trans_sf"/>
</dbReference>